<dbReference type="PANTHER" id="PTHR46847:SF1">
    <property type="entry name" value="D-ALLOSE-BINDING PERIPLASMIC PROTEIN-RELATED"/>
    <property type="match status" value="1"/>
</dbReference>
<dbReference type="InterPro" id="IPR025997">
    <property type="entry name" value="SBP_2_dom"/>
</dbReference>
<dbReference type="AlphaFoldDB" id="A0A9D1JGD7"/>
<dbReference type="InterPro" id="IPR028082">
    <property type="entry name" value="Peripla_BP_I"/>
</dbReference>
<gene>
    <name evidence="6" type="ORF">IAB98_09660</name>
</gene>
<evidence type="ECO:0000256" key="3">
    <source>
        <dbReference type="ARBA" id="ARBA00022729"/>
    </source>
</evidence>
<comment type="subcellular location">
    <subcellularLocation>
        <location evidence="1">Cell envelope</location>
    </subcellularLocation>
</comment>
<reference evidence="6" key="1">
    <citation type="submission" date="2020-10" db="EMBL/GenBank/DDBJ databases">
        <authorList>
            <person name="Gilroy R."/>
        </authorList>
    </citation>
    <scope>NUCLEOTIDE SEQUENCE</scope>
    <source>
        <strain evidence="6">ChiSxjej1B13-7041</strain>
    </source>
</reference>
<dbReference type="Proteomes" id="UP000886841">
    <property type="component" value="Unassembled WGS sequence"/>
</dbReference>
<evidence type="ECO:0000256" key="1">
    <source>
        <dbReference type="ARBA" id="ARBA00004196"/>
    </source>
</evidence>
<sequence length="337" mass="35880">MKRRKMLAMVMAMALAAGTLAGCGEKTESGGAKTEEKQDDSAAKDGEFTIGFSNCSQDTPFFANMTPIIEDYAKTKGVKVVSLNADNDIVKQNKDIQDLLSQGIDALIINPVNEDGPSAGIEACNNANVPVITVDKNVKKGYTAWVGRDNVEMGRLVGERLVELLGGESAQGTILEIQGTAGSTTMMNRRDGFHEAIDKVPGLKIVQSSYCDYDRSKAIPATQDLLQANKDVVAIFGHNDDMALGAAQVCGEQGFSDIKVCGVDGLMEAVLQIESGKYACTASNDPVLMGQTAVDTALKILNGEEVEEFVDAGTVVIDGENVKDYADETLDFATMVK</sequence>
<dbReference type="Gene3D" id="3.40.50.2300">
    <property type="match status" value="2"/>
</dbReference>
<organism evidence="6 7">
    <name type="scientific">Candidatus Egerieimonas intestinavium</name>
    <dbReference type="NCBI Taxonomy" id="2840777"/>
    <lineage>
        <taxon>Bacteria</taxon>
        <taxon>Bacillati</taxon>
        <taxon>Bacillota</taxon>
        <taxon>Clostridia</taxon>
        <taxon>Lachnospirales</taxon>
        <taxon>Lachnospiraceae</taxon>
        <taxon>Lachnospiraceae incertae sedis</taxon>
        <taxon>Candidatus Egerieimonas</taxon>
    </lineage>
</organism>
<dbReference type="Pfam" id="PF13407">
    <property type="entry name" value="Peripla_BP_4"/>
    <property type="match status" value="1"/>
</dbReference>
<evidence type="ECO:0000313" key="6">
    <source>
        <dbReference type="EMBL" id="HIR93670.1"/>
    </source>
</evidence>
<dbReference type="PANTHER" id="PTHR46847">
    <property type="entry name" value="D-ALLOSE-BINDING PERIPLASMIC PROTEIN-RELATED"/>
    <property type="match status" value="1"/>
</dbReference>
<feature type="domain" description="Periplasmic binding protein" evidence="5">
    <location>
        <begin position="50"/>
        <end position="305"/>
    </location>
</feature>
<proteinExistence type="inferred from homology"/>
<accession>A0A9D1JGD7</accession>
<dbReference type="GO" id="GO:0030246">
    <property type="term" value="F:carbohydrate binding"/>
    <property type="evidence" value="ECO:0007669"/>
    <property type="project" value="UniProtKB-ARBA"/>
</dbReference>
<protein>
    <submittedName>
        <fullName evidence="6">Substrate-binding domain-containing protein</fullName>
    </submittedName>
</protein>
<comment type="caution">
    <text evidence="6">The sequence shown here is derived from an EMBL/GenBank/DDBJ whole genome shotgun (WGS) entry which is preliminary data.</text>
</comment>
<evidence type="ECO:0000256" key="4">
    <source>
        <dbReference type="SAM" id="SignalP"/>
    </source>
</evidence>
<dbReference type="GO" id="GO:0030313">
    <property type="term" value="C:cell envelope"/>
    <property type="evidence" value="ECO:0007669"/>
    <property type="project" value="UniProtKB-SubCell"/>
</dbReference>
<dbReference type="PROSITE" id="PS51257">
    <property type="entry name" value="PROKAR_LIPOPROTEIN"/>
    <property type="match status" value="1"/>
</dbReference>
<evidence type="ECO:0000259" key="5">
    <source>
        <dbReference type="Pfam" id="PF13407"/>
    </source>
</evidence>
<dbReference type="SUPFAM" id="SSF53822">
    <property type="entry name" value="Periplasmic binding protein-like I"/>
    <property type="match status" value="1"/>
</dbReference>
<feature type="signal peptide" evidence="4">
    <location>
        <begin position="1"/>
        <end position="21"/>
    </location>
</feature>
<feature type="chain" id="PRO_5039015745" evidence="4">
    <location>
        <begin position="22"/>
        <end position="337"/>
    </location>
</feature>
<evidence type="ECO:0000256" key="2">
    <source>
        <dbReference type="ARBA" id="ARBA00007639"/>
    </source>
</evidence>
<evidence type="ECO:0000313" key="7">
    <source>
        <dbReference type="Proteomes" id="UP000886841"/>
    </source>
</evidence>
<reference evidence="6" key="2">
    <citation type="journal article" date="2021" name="PeerJ">
        <title>Extensive microbial diversity within the chicken gut microbiome revealed by metagenomics and culture.</title>
        <authorList>
            <person name="Gilroy R."/>
            <person name="Ravi A."/>
            <person name="Getino M."/>
            <person name="Pursley I."/>
            <person name="Horton D.L."/>
            <person name="Alikhan N.F."/>
            <person name="Baker D."/>
            <person name="Gharbi K."/>
            <person name="Hall N."/>
            <person name="Watson M."/>
            <person name="Adriaenssens E.M."/>
            <person name="Foster-Nyarko E."/>
            <person name="Jarju S."/>
            <person name="Secka A."/>
            <person name="Antonio M."/>
            <person name="Oren A."/>
            <person name="Chaudhuri R.R."/>
            <person name="La Ragione R."/>
            <person name="Hildebrand F."/>
            <person name="Pallen M.J."/>
        </authorList>
    </citation>
    <scope>NUCLEOTIDE SEQUENCE</scope>
    <source>
        <strain evidence="6">ChiSxjej1B13-7041</strain>
    </source>
</reference>
<comment type="similarity">
    <text evidence="2">Belongs to the bacterial solute-binding protein 2 family.</text>
</comment>
<dbReference type="EMBL" id="DVHU01000085">
    <property type="protein sequence ID" value="HIR93670.1"/>
    <property type="molecule type" value="Genomic_DNA"/>
</dbReference>
<name>A0A9D1JGD7_9FIRM</name>
<keyword evidence="3 4" id="KW-0732">Signal</keyword>